<dbReference type="PANTHER" id="PTHR44858">
    <property type="entry name" value="TETRATRICOPEPTIDE REPEAT PROTEIN 6"/>
    <property type="match status" value="1"/>
</dbReference>
<dbReference type="InterPro" id="IPR011990">
    <property type="entry name" value="TPR-like_helical_dom_sf"/>
</dbReference>
<evidence type="ECO:0000313" key="4">
    <source>
        <dbReference type="EMBL" id="MXQ52718.1"/>
    </source>
</evidence>
<dbReference type="GO" id="GO:0009279">
    <property type="term" value="C:cell outer membrane"/>
    <property type="evidence" value="ECO:0007669"/>
    <property type="project" value="TreeGrafter"/>
</dbReference>
<organism evidence="4 5">
    <name type="scientific">Shimazuella alba</name>
    <dbReference type="NCBI Taxonomy" id="2690964"/>
    <lineage>
        <taxon>Bacteria</taxon>
        <taxon>Bacillati</taxon>
        <taxon>Bacillota</taxon>
        <taxon>Bacilli</taxon>
        <taxon>Bacillales</taxon>
        <taxon>Thermoactinomycetaceae</taxon>
        <taxon>Shimazuella</taxon>
    </lineage>
</organism>
<keyword evidence="2 3" id="KW-0802">TPR repeat</keyword>
<reference evidence="4 5" key="1">
    <citation type="submission" date="2019-12" db="EMBL/GenBank/DDBJ databases">
        <title>Whole-genome analyses of novel actinobacteria.</title>
        <authorList>
            <person name="Sahin N."/>
            <person name="Saygin H."/>
        </authorList>
    </citation>
    <scope>NUCLEOTIDE SEQUENCE [LARGE SCALE GENOMIC DNA]</scope>
    <source>
        <strain evidence="4 5">KC615</strain>
    </source>
</reference>
<keyword evidence="5" id="KW-1185">Reference proteome</keyword>
<feature type="repeat" description="TPR" evidence="3">
    <location>
        <begin position="189"/>
        <end position="222"/>
    </location>
</feature>
<dbReference type="GO" id="GO:0046813">
    <property type="term" value="P:receptor-mediated virion attachment to host cell"/>
    <property type="evidence" value="ECO:0007669"/>
    <property type="project" value="TreeGrafter"/>
</dbReference>
<dbReference type="SMART" id="SM00028">
    <property type="entry name" value="TPR"/>
    <property type="match status" value="3"/>
</dbReference>
<keyword evidence="1" id="KW-0677">Repeat</keyword>
<dbReference type="Pfam" id="PF14559">
    <property type="entry name" value="TPR_19"/>
    <property type="match status" value="1"/>
</dbReference>
<dbReference type="SUPFAM" id="SSF48452">
    <property type="entry name" value="TPR-like"/>
    <property type="match status" value="2"/>
</dbReference>
<protein>
    <submittedName>
        <fullName evidence="4">Tetratricopeptide repeat protein</fullName>
    </submittedName>
</protein>
<dbReference type="RefSeq" id="WP_160799873.1">
    <property type="nucleotide sequence ID" value="NZ_WUUL01000002.1"/>
</dbReference>
<dbReference type="Pfam" id="PF12895">
    <property type="entry name" value="ANAPC3"/>
    <property type="match status" value="1"/>
</dbReference>
<dbReference type="AlphaFoldDB" id="A0A6I4VQR5"/>
<dbReference type="InterPro" id="IPR019734">
    <property type="entry name" value="TPR_rpt"/>
</dbReference>
<dbReference type="Proteomes" id="UP000430692">
    <property type="component" value="Unassembled WGS sequence"/>
</dbReference>
<dbReference type="PROSITE" id="PS50005">
    <property type="entry name" value="TPR"/>
    <property type="match status" value="2"/>
</dbReference>
<gene>
    <name evidence="4" type="ORF">GSM42_03025</name>
</gene>
<evidence type="ECO:0000256" key="3">
    <source>
        <dbReference type="PROSITE-ProRule" id="PRU00339"/>
    </source>
</evidence>
<accession>A0A6I4VQR5</accession>
<dbReference type="EMBL" id="WUUL01000002">
    <property type="protein sequence ID" value="MXQ52718.1"/>
    <property type="molecule type" value="Genomic_DNA"/>
</dbReference>
<dbReference type="PANTHER" id="PTHR44858:SF1">
    <property type="entry name" value="UDP-N-ACETYLGLUCOSAMINE--PEPTIDE N-ACETYLGLUCOSAMINYLTRANSFERASE SPINDLY-RELATED"/>
    <property type="match status" value="1"/>
</dbReference>
<feature type="repeat" description="TPR" evidence="3">
    <location>
        <begin position="22"/>
        <end position="55"/>
    </location>
</feature>
<dbReference type="InterPro" id="IPR050498">
    <property type="entry name" value="Ycf3"/>
</dbReference>
<proteinExistence type="predicted"/>
<name>A0A6I4VQR5_9BACL</name>
<evidence type="ECO:0000313" key="5">
    <source>
        <dbReference type="Proteomes" id="UP000430692"/>
    </source>
</evidence>
<comment type="caution">
    <text evidence="4">The sequence shown here is derived from an EMBL/GenBank/DDBJ whole genome shotgun (WGS) entry which is preliminary data.</text>
</comment>
<evidence type="ECO:0000256" key="2">
    <source>
        <dbReference type="ARBA" id="ARBA00022803"/>
    </source>
</evidence>
<sequence length="563" mass="65644">MKKISIPKHISDHKVIPLEMDASTFFDRAIKSLERHQYEKALKYFRLVVEKEPDNPANYCNVAGVLAELGKYQEANNILQVVLQDVDPEMAECYYYMANNSINMEAFEQAEDYLIEYLRHEPEGEYSEEAEEMLYMVAYEMGRLPKQLIAPLPGLREKHEEAEWHLEEGRFLQATELLEELAKENPDYLPTYHNLGLAYFYTGKLEKAREIVTTILEADPNNLHALCNLAILSQHEGNTEMTKGIMDMLKNLVPVQPAAAYKLAVTMGMLGEHQVAYELFTWLLKVDDQPEASLYHHAATAAVHVGRLSVAHRYWRRAAWLDPRSEIPKFYLEQMETWMTEPGSIPNLTCYHYHLPFEEYMLKINQGETIEKVALEYEKNSLLHTSLTWALTHGDRQTKMQVLTFMRWIRHKEAEALLRNFLRKPVEDDELKQMAFFALRHMDAEPPYEVLYKGEMLALEDSTNSQEQKWQQVLACLLENMDNYERPQLQDAKMLWDFLRQFSEIVIRKVEGMAAAIEYVVAKYYDLSLSQVQVAEKYRVASSTVARNAKLILPLLHHYFKQI</sequence>
<evidence type="ECO:0000256" key="1">
    <source>
        <dbReference type="ARBA" id="ARBA00022737"/>
    </source>
</evidence>
<dbReference type="Gene3D" id="1.25.40.10">
    <property type="entry name" value="Tetratricopeptide repeat domain"/>
    <property type="match status" value="2"/>
</dbReference>